<reference evidence="3 4" key="1">
    <citation type="submission" date="2017-04" db="EMBL/GenBank/DDBJ databases">
        <title>Draft genome sequence of Tuber borchii Vittad., a whitish edible truffle.</title>
        <authorList>
            <consortium name="DOE Joint Genome Institute"/>
            <person name="Murat C."/>
            <person name="Kuo A."/>
            <person name="Barry K.W."/>
            <person name="Clum A."/>
            <person name="Dockter R.B."/>
            <person name="Fauchery L."/>
            <person name="Iotti M."/>
            <person name="Kohler A."/>
            <person name="Labutti K."/>
            <person name="Lindquist E.A."/>
            <person name="Lipzen A."/>
            <person name="Ohm R.A."/>
            <person name="Wang M."/>
            <person name="Grigoriev I.V."/>
            <person name="Zambonelli A."/>
            <person name="Martin F.M."/>
        </authorList>
    </citation>
    <scope>NUCLEOTIDE SEQUENCE [LARGE SCALE GENOMIC DNA]</scope>
    <source>
        <strain evidence="3 4">Tbo3840</strain>
    </source>
</reference>
<evidence type="ECO:0000256" key="1">
    <source>
        <dbReference type="SAM" id="MobiDB-lite"/>
    </source>
</evidence>
<feature type="chain" id="PRO_5015580885" evidence="2">
    <location>
        <begin position="21"/>
        <end position="108"/>
    </location>
</feature>
<proteinExistence type="predicted"/>
<accession>A0A2T6ZN54</accession>
<dbReference type="Proteomes" id="UP000244722">
    <property type="component" value="Unassembled WGS sequence"/>
</dbReference>
<protein>
    <submittedName>
        <fullName evidence="3">Uncharacterized protein</fullName>
    </submittedName>
</protein>
<dbReference type="AlphaFoldDB" id="A0A2T6ZN54"/>
<feature type="region of interest" description="Disordered" evidence="1">
    <location>
        <begin position="88"/>
        <end position="108"/>
    </location>
</feature>
<organism evidence="3 4">
    <name type="scientific">Tuber borchii</name>
    <name type="common">White truffle</name>
    <dbReference type="NCBI Taxonomy" id="42251"/>
    <lineage>
        <taxon>Eukaryota</taxon>
        <taxon>Fungi</taxon>
        <taxon>Dikarya</taxon>
        <taxon>Ascomycota</taxon>
        <taxon>Pezizomycotina</taxon>
        <taxon>Pezizomycetes</taxon>
        <taxon>Pezizales</taxon>
        <taxon>Tuberaceae</taxon>
        <taxon>Tuber</taxon>
    </lineage>
</organism>
<keyword evidence="4" id="KW-1185">Reference proteome</keyword>
<feature type="signal peptide" evidence="2">
    <location>
        <begin position="1"/>
        <end position="20"/>
    </location>
</feature>
<evidence type="ECO:0000256" key="2">
    <source>
        <dbReference type="SAM" id="SignalP"/>
    </source>
</evidence>
<evidence type="ECO:0000313" key="4">
    <source>
        <dbReference type="Proteomes" id="UP000244722"/>
    </source>
</evidence>
<evidence type="ECO:0000313" key="3">
    <source>
        <dbReference type="EMBL" id="PUU76910.1"/>
    </source>
</evidence>
<sequence length="108" mass="12000">MTYFLPFLFFLAFVLSLASGGWKGFYKWVAHGILDRSQFPREYGKQVNVKQESATFYDSRPAQLMFKRSGIQAGTVTQEGYNTSATSAIKASHGASRGDSAFGTQLRN</sequence>
<comment type="caution">
    <text evidence="3">The sequence shown here is derived from an EMBL/GenBank/DDBJ whole genome shotgun (WGS) entry which is preliminary data.</text>
</comment>
<gene>
    <name evidence="3" type="ORF">B9Z19DRAFT_1066276</name>
</gene>
<dbReference type="EMBL" id="NESQ01000170">
    <property type="protein sequence ID" value="PUU76910.1"/>
    <property type="molecule type" value="Genomic_DNA"/>
</dbReference>
<name>A0A2T6ZN54_TUBBO</name>
<keyword evidence="2" id="KW-0732">Signal</keyword>